<evidence type="ECO:0000313" key="7">
    <source>
        <dbReference type="EMBL" id="CDW88745.1"/>
    </source>
</evidence>
<feature type="transmembrane region" description="Helical" evidence="5">
    <location>
        <begin position="244"/>
        <end position="262"/>
    </location>
</feature>
<dbReference type="InParanoid" id="A0A078B2H4"/>
<feature type="transmembrane region" description="Helical" evidence="5">
    <location>
        <begin position="123"/>
        <end position="141"/>
    </location>
</feature>
<dbReference type="GO" id="GO:0016020">
    <property type="term" value="C:membrane"/>
    <property type="evidence" value="ECO:0007669"/>
    <property type="project" value="UniProtKB-SubCell"/>
</dbReference>
<dbReference type="Proteomes" id="UP000039865">
    <property type="component" value="Unassembled WGS sequence"/>
</dbReference>
<evidence type="ECO:0000256" key="2">
    <source>
        <dbReference type="ARBA" id="ARBA00022692"/>
    </source>
</evidence>
<accession>A0A078B2H4</accession>
<feature type="transmembrane region" description="Helical" evidence="5">
    <location>
        <begin position="331"/>
        <end position="350"/>
    </location>
</feature>
<keyword evidence="2 5" id="KW-0812">Transmembrane</keyword>
<dbReference type="OrthoDB" id="306876at2759"/>
<feature type="transmembrane region" description="Helical" evidence="5">
    <location>
        <begin position="55"/>
        <end position="75"/>
    </location>
</feature>
<comment type="subcellular location">
    <subcellularLocation>
        <location evidence="1">Membrane</location>
        <topology evidence="1">Multi-pass membrane protein</topology>
    </subcellularLocation>
</comment>
<dbReference type="Gene3D" id="1.10.3730.20">
    <property type="match status" value="1"/>
</dbReference>
<dbReference type="InterPro" id="IPR037185">
    <property type="entry name" value="EmrE-like"/>
</dbReference>
<dbReference type="PANTHER" id="PTHR22911">
    <property type="entry name" value="ACYL-MALONYL CONDENSING ENZYME-RELATED"/>
    <property type="match status" value="1"/>
</dbReference>
<evidence type="ECO:0000313" key="8">
    <source>
        <dbReference type="Proteomes" id="UP000039865"/>
    </source>
</evidence>
<keyword evidence="8" id="KW-1185">Reference proteome</keyword>
<feature type="transmembrane region" description="Helical" evidence="5">
    <location>
        <begin position="147"/>
        <end position="167"/>
    </location>
</feature>
<reference evidence="7 8" key="1">
    <citation type="submission" date="2014-06" db="EMBL/GenBank/DDBJ databases">
        <authorList>
            <person name="Swart Estienne"/>
        </authorList>
    </citation>
    <scope>NUCLEOTIDE SEQUENCE [LARGE SCALE GENOMIC DNA]</scope>
    <source>
        <strain evidence="7 8">130c</strain>
    </source>
</reference>
<evidence type="ECO:0000256" key="5">
    <source>
        <dbReference type="SAM" id="Phobius"/>
    </source>
</evidence>
<feature type="transmembrane region" description="Helical" evidence="5">
    <location>
        <begin position="212"/>
        <end position="232"/>
    </location>
</feature>
<dbReference type="SUPFAM" id="SSF103481">
    <property type="entry name" value="Multidrug resistance efflux transporter EmrE"/>
    <property type="match status" value="1"/>
</dbReference>
<evidence type="ECO:0000256" key="3">
    <source>
        <dbReference type="ARBA" id="ARBA00022989"/>
    </source>
</evidence>
<feature type="domain" description="EamA" evidence="6">
    <location>
        <begin position="56"/>
        <end position="191"/>
    </location>
</feature>
<dbReference type="InterPro" id="IPR000620">
    <property type="entry name" value="EamA_dom"/>
</dbReference>
<sequence length="355" mass="40437">MQHKNQFALQSTVSLYKQSFEVQNIEKESQITTEKSQFKQQIGIVEDIKNRLSNVMGLVLMILSILLMVANMLAFKEIRRQNINFSYIELLMVRGLFQTIIQAAQIKILKVSLQISKQQFKLCIGRALLSLISMQMLWYSFQYLNMGIFSSLQNLKPLFTLLLGYVILRESLRLPEILSILISFTGALMIVISHNQQANASTAYEVDQQQFWIAVICNIGASTIGALAMVVIRSLKNVHYTIVNGFYGVALLVISSLIWLIFRFPNEIEYNFDTYQVCLMSMIGILTTASNQLKIVALSKDKAGRIASLQFLEVFFSYCCDYFLYSIQIQMLEMLGAVLIVACSIAMLIFKIKLQ</sequence>
<organism evidence="7 8">
    <name type="scientific">Stylonychia lemnae</name>
    <name type="common">Ciliate</name>
    <dbReference type="NCBI Taxonomy" id="5949"/>
    <lineage>
        <taxon>Eukaryota</taxon>
        <taxon>Sar</taxon>
        <taxon>Alveolata</taxon>
        <taxon>Ciliophora</taxon>
        <taxon>Intramacronucleata</taxon>
        <taxon>Spirotrichea</taxon>
        <taxon>Stichotrichia</taxon>
        <taxon>Sporadotrichida</taxon>
        <taxon>Oxytrichidae</taxon>
        <taxon>Stylonychinae</taxon>
        <taxon>Stylonychia</taxon>
    </lineage>
</organism>
<dbReference type="PANTHER" id="PTHR22911:SF6">
    <property type="entry name" value="SOLUTE CARRIER FAMILY 35 MEMBER G1"/>
    <property type="match status" value="1"/>
</dbReference>
<dbReference type="AlphaFoldDB" id="A0A078B2H4"/>
<dbReference type="EMBL" id="CCKQ01016865">
    <property type="protein sequence ID" value="CDW88745.1"/>
    <property type="molecule type" value="Genomic_DNA"/>
</dbReference>
<feature type="transmembrane region" description="Helical" evidence="5">
    <location>
        <begin position="174"/>
        <end position="192"/>
    </location>
</feature>
<protein>
    <submittedName>
        <fullName evidence="7">Membrane protein</fullName>
    </submittedName>
</protein>
<evidence type="ECO:0000256" key="1">
    <source>
        <dbReference type="ARBA" id="ARBA00004141"/>
    </source>
</evidence>
<evidence type="ECO:0000259" key="6">
    <source>
        <dbReference type="Pfam" id="PF00892"/>
    </source>
</evidence>
<keyword evidence="4 5" id="KW-0472">Membrane</keyword>
<keyword evidence="3 5" id="KW-1133">Transmembrane helix</keyword>
<evidence type="ECO:0000256" key="4">
    <source>
        <dbReference type="ARBA" id="ARBA00023136"/>
    </source>
</evidence>
<dbReference type="Pfam" id="PF00892">
    <property type="entry name" value="EamA"/>
    <property type="match status" value="1"/>
</dbReference>
<proteinExistence type="predicted"/>
<name>A0A078B2H4_STYLE</name>
<gene>
    <name evidence="7" type="primary">Contig16492.g17556</name>
    <name evidence="7" type="ORF">STYLEM_17869</name>
</gene>